<organism evidence="2 3">
    <name type="scientific">Actinoplanes sandaracinus</name>
    <dbReference type="NCBI Taxonomy" id="3045177"/>
    <lineage>
        <taxon>Bacteria</taxon>
        <taxon>Bacillati</taxon>
        <taxon>Actinomycetota</taxon>
        <taxon>Actinomycetes</taxon>
        <taxon>Micromonosporales</taxon>
        <taxon>Micromonosporaceae</taxon>
        <taxon>Actinoplanes</taxon>
    </lineage>
</organism>
<dbReference type="InterPro" id="IPR043519">
    <property type="entry name" value="NT_sf"/>
</dbReference>
<name>A0ABT6WRK1_9ACTN</name>
<dbReference type="CDD" id="cd05399">
    <property type="entry name" value="NT_Rel-Spo_like"/>
    <property type="match status" value="1"/>
</dbReference>
<protein>
    <submittedName>
        <fullName evidence="2">GTP pyrophosphokinase family protein</fullName>
    </submittedName>
</protein>
<gene>
    <name evidence="2" type="ORF">QLQ12_27505</name>
</gene>
<dbReference type="SUPFAM" id="SSF81301">
    <property type="entry name" value="Nucleotidyltransferase"/>
    <property type="match status" value="1"/>
</dbReference>
<dbReference type="PANTHER" id="PTHR47837">
    <property type="entry name" value="GTP PYROPHOSPHOKINASE YJBM"/>
    <property type="match status" value="1"/>
</dbReference>
<dbReference type="InterPro" id="IPR007685">
    <property type="entry name" value="RelA_SpoT"/>
</dbReference>
<evidence type="ECO:0000259" key="1">
    <source>
        <dbReference type="SMART" id="SM00954"/>
    </source>
</evidence>
<dbReference type="InterPro" id="IPR052366">
    <property type="entry name" value="GTP_Pyrophosphokinase"/>
</dbReference>
<proteinExistence type="predicted"/>
<dbReference type="RefSeq" id="WP_282763407.1">
    <property type="nucleotide sequence ID" value="NZ_JASCTH010000019.1"/>
</dbReference>
<sequence length="222" mass="25435">MTTDQPRQIARREQQPDTWHQHVTDLNHFLMVYKFGLAEINTKITILAEELTHRGTGNPIEHVNPRLKTPASITAKAHRLGCPLTFDDLRARIRDIAGIRVVCGFVSDVYTVANMLTRQPDVNLVVTKDYIAKPKPNGYRSLHLIVEIPVFMSDRVVAVPVEVQLRTVAMDFWASLEHKIYYKHDPDVVPPRLRDELTAAAEDAARLDVRMERLHREIHGPR</sequence>
<accession>A0ABT6WRK1</accession>
<dbReference type="Pfam" id="PF04607">
    <property type="entry name" value="RelA_SpoT"/>
    <property type="match status" value="1"/>
</dbReference>
<dbReference type="SMART" id="SM00954">
    <property type="entry name" value="RelA_SpoT"/>
    <property type="match status" value="1"/>
</dbReference>
<dbReference type="PANTHER" id="PTHR47837:SF2">
    <property type="entry name" value="GTP PYROPHOSPHOKINASE YWAC"/>
    <property type="match status" value="1"/>
</dbReference>
<dbReference type="Gene3D" id="3.30.460.10">
    <property type="entry name" value="Beta Polymerase, domain 2"/>
    <property type="match status" value="1"/>
</dbReference>
<evidence type="ECO:0000313" key="2">
    <source>
        <dbReference type="EMBL" id="MDI6102371.1"/>
    </source>
</evidence>
<dbReference type="Proteomes" id="UP001241758">
    <property type="component" value="Unassembled WGS sequence"/>
</dbReference>
<evidence type="ECO:0000313" key="3">
    <source>
        <dbReference type="Proteomes" id="UP001241758"/>
    </source>
</evidence>
<reference evidence="2 3" key="1">
    <citation type="submission" date="2023-05" db="EMBL/GenBank/DDBJ databases">
        <title>Actinoplanes sp. NEAU-A12 genome sequencing.</title>
        <authorList>
            <person name="Wang Z.-S."/>
        </authorList>
    </citation>
    <scope>NUCLEOTIDE SEQUENCE [LARGE SCALE GENOMIC DNA]</scope>
    <source>
        <strain evidence="2 3">NEAU-A12</strain>
    </source>
</reference>
<feature type="domain" description="RelA/SpoT" evidence="1">
    <location>
        <begin position="65"/>
        <end position="188"/>
    </location>
</feature>
<dbReference type="EMBL" id="JASCTH010000019">
    <property type="protein sequence ID" value="MDI6102371.1"/>
    <property type="molecule type" value="Genomic_DNA"/>
</dbReference>
<comment type="caution">
    <text evidence="2">The sequence shown here is derived from an EMBL/GenBank/DDBJ whole genome shotgun (WGS) entry which is preliminary data.</text>
</comment>
<dbReference type="Gene3D" id="1.10.287.860">
    <property type="entry name" value="Nucleotidyltransferase"/>
    <property type="match status" value="1"/>
</dbReference>
<keyword evidence="3" id="KW-1185">Reference proteome</keyword>